<reference evidence="1 2" key="1">
    <citation type="submission" date="2016-10" db="EMBL/GenBank/DDBJ databases">
        <title>Genome sequence of the basidiomycete white-rot fungus Trametes pubescens.</title>
        <authorList>
            <person name="Makela M.R."/>
            <person name="Granchi Z."/>
            <person name="Peng M."/>
            <person name="De Vries R.P."/>
            <person name="Grigoriev I."/>
            <person name="Riley R."/>
            <person name="Hilden K."/>
        </authorList>
    </citation>
    <scope>NUCLEOTIDE SEQUENCE [LARGE SCALE GENOMIC DNA]</scope>
    <source>
        <strain evidence="1 2">FBCC735</strain>
    </source>
</reference>
<dbReference type="Proteomes" id="UP000184267">
    <property type="component" value="Unassembled WGS sequence"/>
</dbReference>
<proteinExistence type="predicted"/>
<protein>
    <submittedName>
        <fullName evidence="1">Uncharacterized protein</fullName>
    </submittedName>
</protein>
<dbReference type="EMBL" id="MNAD01000234">
    <property type="protein sequence ID" value="OJT14841.1"/>
    <property type="molecule type" value="Genomic_DNA"/>
</dbReference>
<organism evidence="1 2">
    <name type="scientific">Trametes pubescens</name>
    <name type="common">White-rot fungus</name>
    <dbReference type="NCBI Taxonomy" id="154538"/>
    <lineage>
        <taxon>Eukaryota</taxon>
        <taxon>Fungi</taxon>
        <taxon>Dikarya</taxon>
        <taxon>Basidiomycota</taxon>
        <taxon>Agaricomycotina</taxon>
        <taxon>Agaricomycetes</taxon>
        <taxon>Polyporales</taxon>
        <taxon>Polyporaceae</taxon>
        <taxon>Trametes</taxon>
    </lineage>
</organism>
<evidence type="ECO:0000313" key="2">
    <source>
        <dbReference type="Proteomes" id="UP000184267"/>
    </source>
</evidence>
<name>A0A1M2W4R1_TRAPU</name>
<sequence>MDILVSCGPACSNSLHHLEHIKTCLKPTGLGHLLLKTVRQRVVACAEVAVVLGETLQLVMGKSTRIAGVIAGITSCRIERRSNCRHELLRLRATGGSSSACCGRGSALVAECLHNRLASWLPGGCALARGLDNLDVRVIGVFLNLVHTLLDLLVRIGNLAIVEYSKVNALGDLFFDLPCALDTCRD</sequence>
<gene>
    <name evidence="1" type="ORF">TRAPUB_8635</name>
</gene>
<accession>A0A1M2W4R1</accession>
<evidence type="ECO:0000313" key="1">
    <source>
        <dbReference type="EMBL" id="OJT14841.1"/>
    </source>
</evidence>
<dbReference type="AlphaFoldDB" id="A0A1M2W4R1"/>
<keyword evidence="2" id="KW-1185">Reference proteome</keyword>
<comment type="caution">
    <text evidence="1">The sequence shown here is derived from an EMBL/GenBank/DDBJ whole genome shotgun (WGS) entry which is preliminary data.</text>
</comment>